<evidence type="ECO:0000256" key="1">
    <source>
        <dbReference type="SAM" id="Phobius"/>
    </source>
</evidence>
<feature type="transmembrane region" description="Helical" evidence="1">
    <location>
        <begin position="248"/>
        <end position="269"/>
    </location>
</feature>
<reference evidence="2 3" key="1">
    <citation type="submission" date="2018-11" db="EMBL/GenBank/DDBJ databases">
        <authorList>
            <person name="Criscuolo A."/>
        </authorList>
    </citation>
    <scope>NUCLEOTIDE SEQUENCE [LARGE SCALE GENOMIC DNA]</scope>
    <source>
        <strain evidence="2">AT11b</strain>
    </source>
</reference>
<proteinExistence type="predicted"/>
<protein>
    <submittedName>
        <fullName evidence="2">Uncharacterized protein</fullName>
    </submittedName>
</protein>
<dbReference type="EMBL" id="UXAU01000025">
    <property type="protein sequence ID" value="VDC26936.1"/>
    <property type="molecule type" value="Genomic_DNA"/>
</dbReference>
<accession>A0A3P5XEI6</accession>
<evidence type="ECO:0000313" key="2">
    <source>
        <dbReference type="EMBL" id="VDC26936.1"/>
    </source>
</evidence>
<organism evidence="2 3">
    <name type="scientific">Arthrobacter ulcerisalmonis</name>
    <dbReference type="NCBI Taxonomy" id="2483813"/>
    <lineage>
        <taxon>Bacteria</taxon>
        <taxon>Bacillati</taxon>
        <taxon>Actinomycetota</taxon>
        <taxon>Actinomycetes</taxon>
        <taxon>Micrococcales</taxon>
        <taxon>Micrococcaceae</taxon>
        <taxon>Arthrobacter</taxon>
    </lineage>
</organism>
<feature type="transmembrane region" description="Helical" evidence="1">
    <location>
        <begin position="196"/>
        <end position="222"/>
    </location>
</feature>
<keyword evidence="1" id="KW-0812">Transmembrane</keyword>
<keyword evidence="3" id="KW-1185">Reference proteome</keyword>
<dbReference type="AlphaFoldDB" id="A0A3P5XEI6"/>
<feature type="transmembrane region" description="Helical" evidence="1">
    <location>
        <begin position="170"/>
        <end position="189"/>
    </location>
</feature>
<sequence>MRTLVSAVATVLAVLLAAVAVPAIWLDRTIVQEDGFVQLAAPLGKDAEFQQRLATAAVGTIDTSGVPGIVAGVVEPVLEAAATSLTSLPGFPAAWQETLQRSHRLSFAPSTDAAGGTALTLDVAPLVGLATEEVSRAVGLSLDAPSETLITVGKPQQKEWTEQLTTYAPAGYLLAIGAGIALLLALVAARRRRTVLAAAGIGALIIAALWALAVGMGSAMVLNTETGNELGNLFRDEFVPAAATSFQGWAGITAVVGGVLLVGAIVAGVSSRLRARPNR</sequence>
<evidence type="ECO:0000313" key="3">
    <source>
        <dbReference type="Proteomes" id="UP000280861"/>
    </source>
</evidence>
<dbReference type="RefSeq" id="WP_124091777.1">
    <property type="nucleotide sequence ID" value="NZ_CBCRYA010000010.1"/>
</dbReference>
<name>A0A3P5XEI6_9MICC</name>
<dbReference type="Proteomes" id="UP000280861">
    <property type="component" value="Unassembled WGS sequence"/>
</dbReference>
<keyword evidence="1" id="KW-1133">Transmembrane helix</keyword>
<dbReference type="OrthoDB" id="4964652at2"/>
<keyword evidence="1" id="KW-0472">Membrane</keyword>
<gene>
    <name evidence="2" type="ORF">PSET11_01845</name>
</gene>